<evidence type="ECO:0000259" key="8">
    <source>
        <dbReference type="Pfam" id="PF13359"/>
    </source>
</evidence>
<dbReference type="Proteomes" id="UP001314205">
    <property type="component" value="Unassembled WGS sequence"/>
</dbReference>
<dbReference type="PANTHER" id="PTHR22930">
    <property type="match status" value="1"/>
</dbReference>
<evidence type="ECO:0000256" key="1">
    <source>
        <dbReference type="ARBA" id="ARBA00001968"/>
    </source>
</evidence>
<keyword evidence="10" id="KW-1185">Reference proteome</keyword>
<dbReference type="EMBL" id="CAVLGL010000087">
    <property type="protein sequence ID" value="CAK1592790.1"/>
    <property type="molecule type" value="Genomic_DNA"/>
</dbReference>
<feature type="domain" description="DDE Tnp4" evidence="8">
    <location>
        <begin position="172"/>
        <end position="336"/>
    </location>
</feature>
<dbReference type="Pfam" id="PF13359">
    <property type="entry name" value="DDE_Tnp_4"/>
    <property type="match status" value="1"/>
</dbReference>
<dbReference type="GO" id="GO:0004518">
    <property type="term" value="F:nuclease activity"/>
    <property type="evidence" value="ECO:0007669"/>
    <property type="project" value="UniProtKB-KW"/>
</dbReference>
<dbReference type="GO" id="GO:0016787">
    <property type="term" value="F:hydrolase activity"/>
    <property type="evidence" value="ECO:0007669"/>
    <property type="project" value="UniProtKB-KW"/>
</dbReference>
<evidence type="ECO:0000256" key="6">
    <source>
        <dbReference type="ARBA" id="ARBA00022801"/>
    </source>
</evidence>
<comment type="cofactor">
    <cofactor evidence="1">
        <name>a divalent metal cation</name>
        <dbReference type="ChEBI" id="CHEBI:60240"/>
    </cofactor>
</comment>
<dbReference type="InterPro" id="IPR045249">
    <property type="entry name" value="HARBI1-like"/>
</dbReference>
<dbReference type="GO" id="GO:0046872">
    <property type="term" value="F:metal ion binding"/>
    <property type="evidence" value="ECO:0007669"/>
    <property type="project" value="UniProtKB-KW"/>
</dbReference>
<name>A0AAV1LBD2_9NEOP</name>
<evidence type="ECO:0000313" key="9">
    <source>
        <dbReference type="EMBL" id="CAK1592790.1"/>
    </source>
</evidence>
<evidence type="ECO:0000256" key="5">
    <source>
        <dbReference type="ARBA" id="ARBA00022723"/>
    </source>
</evidence>
<evidence type="ECO:0000313" key="10">
    <source>
        <dbReference type="Proteomes" id="UP001314205"/>
    </source>
</evidence>
<gene>
    <name evidence="9" type="ORF">PARMNEM_LOCUS12674</name>
</gene>
<evidence type="ECO:0000256" key="7">
    <source>
        <dbReference type="ARBA" id="ARBA00023242"/>
    </source>
</evidence>
<organism evidence="9 10">
    <name type="scientific">Parnassius mnemosyne</name>
    <name type="common">clouded apollo</name>
    <dbReference type="NCBI Taxonomy" id="213953"/>
    <lineage>
        <taxon>Eukaryota</taxon>
        <taxon>Metazoa</taxon>
        <taxon>Ecdysozoa</taxon>
        <taxon>Arthropoda</taxon>
        <taxon>Hexapoda</taxon>
        <taxon>Insecta</taxon>
        <taxon>Pterygota</taxon>
        <taxon>Neoptera</taxon>
        <taxon>Endopterygota</taxon>
        <taxon>Lepidoptera</taxon>
        <taxon>Glossata</taxon>
        <taxon>Ditrysia</taxon>
        <taxon>Papilionoidea</taxon>
        <taxon>Papilionidae</taxon>
        <taxon>Parnassiinae</taxon>
        <taxon>Parnassini</taxon>
        <taxon>Parnassius</taxon>
        <taxon>Driopa</taxon>
    </lineage>
</organism>
<proteinExistence type="inferred from homology"/>
<accession>A0AAV1LBD2</accession>
<protein>
    <recommendedName>
        <fullName evidence="8">DDE Tnp4 domain-containing protein</fullName>
    </recommendedName>
</protein>
<sequence length="396" mass="45362">MNFSFQELALIAIALDDEEATTVKSKRRFSVHPTWQKREQEGEYHTLYKELLDDETQFYMYFRMTKECFALLENKLSPHLHKKDTFMKRAITSRERLAVCLRFLATGDSHMTISFSYRLGHSTVNKIVKETCKIIVDQLMSEVLPEMTTEMWKAVAEDFWLLWNFPNCLGALDGKHVVIEAPPNSGSLFFNYKSTFSIVLLALVDAKCNFIYINVGAQGKNHDAGIFMTSSLKQRLENGTLNIPQNRALPGTNIVAPYVIIGDSAFPLKTYLLRPYPYNSGNREFEVFNYRLGLARRCVENAFGILTQKFRIYQGRIKMNPASVDNIILTTCVLHNFIRKNSENEVNSFNLESLEDSSLNNLRSQGGSASSQAFREREKFKVFFNSPVGISSMSEY</sequence>
<dbReference type="AlphaFoldDB" id="A0AAV1LBD2"/>
<dbReference type="PANTHER" id="PTHR22930:SF269">
    <property type="entry name" value="NUCLEASE HARBI1-LIKE PROTEIN"/>
    <property type="match status" value="1"/>
</dbReference>
<keyword evidence="7" id="KW-0539">Nucleus</keyword>
<comment type="caution">
    <text evidence="9">The sequence shown here is derived from an EMBL/GenBank/DDBJ whole genome shotgun (WGS) entry which is preliminary data.</text>
</comment>
<keyword evidence="4" id="KW-0540">Nuclease</keyword>
<evidence type="ECO:0000256" key="3">
    <source>
        <dbReference type="ARBA" id="ARBA00006958"/>
    </source>
</evidence>
<keyword evidence="5" id="KW-0479">Metal-binding</keyword>
<comment type="similarity">
    <text evidence="3">Belongs to the HARBI1 family.</text>
</comment>
<evidence type="ECO:0000256" key="2">
    <source>
        <dbReference type="ARBA" id="ARBA00004123"/>
    </source>
</evidence>
<keyword evidence="6" id="KW-0378">Hydrolase</keyword>
<dbReference type="GO" id="GO:0005634">
    <property type="term" value="C:nucleus"/>
    <property type="evidence" value="ECO:0007669"/>
    <property type="project" value="UniProtKB-SubCell"/>
</dbReference>
<comment type="subcellular location">
    <subcellularLocation>
        <location evidence="2">Nucleus</location>
    </subcellularLocation>
</comment>
<evidence type="ECO:0000256" key="4">
    <source>
        <dbReference type="ARBA" id="ARBA00022722"/>
    </source>
</evidence>
<dbReference type="InterPro" id="IPR027806">
    <property type="entry name" value="HARBI1_dom"/>
</dbReference>
<reference evidence="9 10" key="1">
    <citation type="submission" date="2023-11" db="EMBL/GenBank/DDBJ databases">
        <authorList>
            <person name="Hedman E."/>
            <person name="Englund M."/>
            <person name="Stromberg M."/>
            <person name="Nyberg Akerstrom W."/>
            <person name="Nylinder S."/>
            <person name="Jareborg N."/>
            <person name="Kallberg Y."/>
            <person name="Kronander E."/>
        </authorList>
    </citation>
    <scope>NUCLEOTIDE SEQUENCE [LARGE SCALE GENOMIC DNA]</scope>
</reference>